<protein>
    <submittedName>
        <fullName evidence="6">Zinc finger RanBP2-type</fullName>
    </submittedName>
</protein>
<gene>
    <name evidence="6" type="ordered locus">Rmar_2031</name>
</gene>
<dbReference type="KEGG" id="rmr:Rmar_2031"/>
<dbReference type="SUPFAM" id="SSF48452">
    <property type="entry name" value="TPR-like"/>
    <property type="match status" value="1"/>
</dbReference>
<dbReference type="InterPro" id="IPR001876">
    <property type="entry name" value="Znf_RanBP2"/>
</dbReference>
<evidence type="ECO:0000256" key="4">
    <source>
        <dbReference type="SAM" id="Phobius"/>
    </source>
</evidence>
<feature type="transmembrane region" description="Helical" evidence="4">
    <location>
        <begin position="92"/>
        <end position="111"/>
    </location>
</feature>
<evidence type="ECO:0000313" key="7">
    <source>
        <dbReference type="Proteomes" id="UP000002221"/>
    </source>
</evidence>
<dbReference type="HOGENOM" id="CLU_831236_0_0_10"/>
<evidence type="ECO:0000256" key="3">
    <source>
        <dbReference type="ARBA" id="ARBA00022833"/>
    </source>
</evidence>
<dbReference type="SMART" id="SM00547">
    <property type="entry name" value="ZnF_RBZ"/>
    <property type="match status" value="2"/>
</dbReference>
<keyword evidence="1" id="KW-0479">Metal-binding</keyword>
<evidence type="ECO:0000256" key="2">
    <source>
        <dbReference type="ARBA" id="ARBA00022771"/>
    </source>
</evidence>
<proteinExistence type="predicted"/>
<sequence length="334" mass="35828">MSEATSVCPACGARLKPEAVVCDLCGMPVRKSPRVLICDACGHANPVGARYCNQCGAALPGVRPLAPHEQPSVATETPKAQKTGAASALRPVHVAFIVVGGLLLVGALYLITLVSGGRGGLPPAGAAPQPVELPLPEPGPIPAAVADQVAALEAEIARLEGSARLEKQQALVNLLIGIGRPDRAALVQEEIARQLDSPEAWRRAGNLFYDWMEMVDGPAKTALARRVIAAYQRVLEKEPDNLDVRADMAIAYLYDPDNPMEAVRQTQLVLEKDSTHIQANFNLGIMLLQINRLDEARAQFEKVQRLVGPRSPLYAQADTILQLIRRLQTTGSTQ</sequence>
<dbReference type="AlphaFoldDB" id="D0MKK0"/>
<dbReference type="InterPro" id="IPR025874">
    <property type="entry name" value="DZR"/>
</dbReference>
<dbReference type="Gene3D" id="1.25.40.10">
    <property type="entry name" value="Tetratricopeptide repeat domain"/>
    <property type="match status" value="1"/>
</dbReference>
<keyword evidence="2" id="KW-0863">Zinc-finger</keyword>
<keyword evidence="4" id="KW-0472">Membrane</keyword>
<feature type="domain" description="RanBP2-type" evidence="5">
    <location>
        <begin position="34"/>
        <end position="58"/>
    </location>
</feature>
<accession>D0MKK0</accession>
<keyword evidence="4" id="KW-0812">Transmembrane</keyword>
<dbReference type="Pfam" id="PF12773">
    <property type="entry name" value="DZR"/>
    <property type="match status" value="1"/>
</dbReference>
<dbReference type="eggNOG" id="COG0457">
    <property type="taxonomic scope" value="Bacteria"/>
</dbReference>
<evidence type="ECO:0000256" key="1">
    <source>
        <dbReference type="ARBA" id="ARBA00022723"/>
    </source>
</evidence>
<dbReference type="GO" id="GO:0008270">
    <property type="term" value="F:zinc ion binding"/>
    <property type="evidence" value="ECO:0007669"/>
    <property type="project" value="UniProtKB-KW"/>
</dbReference>
<name>D0MKK0_RHOM4</name>
<dbReference type="EMBL" id="CP001807">
    <property type="protein sequence ID" value="ACY48912.1"/>
    <property type="molecule type" value="Genomic_DNA"/>
</dbReference>
<dbReference type="RefSeq" id="WP_012844523.1">
    <property type="nucleotide sequence ID" value="NC_013501.1"/>
</dbReference>
<dbReference type="STRING" id="518766.Rmar_2031"/>
<keyword evidence="4" id="KW-1133">Transmembrane helix</keyword>
<dbReference type="OrthoDB" id="1046899at2"/>
<evidence type="ECO:0000259" key="5">
    <source>
        <dbReference type="SMART" id="SM00547"/>
    </source>
</evidence>
<dbReference type="InterPro" id="IPR011990">
    <property type="entry name" value="TPR-like_helical_dom_sf"/>
</dbReference>
<organism evidence="6 7">
    <name type="scientific">Rhodothermus marinus (strain ATCC 43812 / DSM 4252 / R-10)</name>
    <name type="common">Rhodothermus obamensis</name>
    <dbReference type="NCBI Taxonomy" id="518766"/>
    <lineage>
        <taxon>Bacteria</taxon>
        <taxon>Pseudomonadati</taxon>
        <taxon>Rhodothermota</taxon>
        <taxon>Rhodothermia</taxon>
        <taxon>Rhodothermales</taxon>
        <taxon>Rhodothermaceae</taxon>
        <taxon>Rhodothermus</taxon>
    </lineage>
</organism>
<reference evidence="6 7" key="1">
    <citation type="journal article" date="2009" name="Stand. Genomic Sci.">
        <title>Complete genome sequence of Rhodothermus marinus type strain (R-10).</title>
        <authorList>
            <person name="Nolan M."/>
            <person name="Tindall B.J."/>
            <person name="Pomrenke H."/>
            <person name="Lapidus A."/>
            <person name="Copeland A."/>
            <person name="Glavina Del Rio T."/>
            <person name="Lucas S."/>
            <person name="Chen F."/>
            <person name="Tice H."/>
            <person name="Cheng J.F."/>
            <person name="Saunders E."/>
            <person name="Han C."/>
            <person name="Bruce D."/>
            <person name="Goodwin L."/>
            <person name="Chain P."/>
            <person name="Pitluck S."/>
            <person name="Ovchinikova G."/>
            <person name="Pati A."/>
            <person name="Ivanova N."/>
            <person name="Mavromatis K."/>
            <person name="Chen A."/>
            <person name="Palaniappan K."/>
            <person name="Land M."/>
            <person name="Hauser L."/>
            <person name="Chang Y.J."/>
            <person name="Jeffries C.D."/>
            <person name="Brettin T."/>
            <person name="Goker M."/>
            <person name="Bristow J."/>
            <person name="Eisen J.A."/>
            <person name="Markowitz V."/>
            <person name="Hugenholtz P."/>
            <person name="Kyrpides N.C."/>
            <person name="Klenk H.P."/>
            <person name="Detter J.C."/>
        </authorList>
    </citation>
    <scope>NUCLEOTIDE SEQUENCE [LARGE SCALE GENOMIC DNA]</scope>
    <source>
        <strain evidence="7">ATCC 43812 / DSM 4252 / R-10</strain>
    </source>
</reference>
<feature type="domain" description="RanBP2-type" evidence="5">
    <location>
        <begin position="4"/>
        <end position="28"/>
    </location>
</feature>
<keyword evidence="3" id="KW-0862">Zinc</keyword>
<evidence type="ECO:0000313" key="6">
    <source>
        <dbReference type="EMBL" id="ACY48912.1"/>
    </source>
</evidence>
<dbReference type="Proteomes" id="UP000002221">
    <property type="component" value="Chromosome"/>
</dbReference>
<keyword evidence="7" id="KW-1185">Reference proteome</keyword>